<accession>A0ABN0N0N9</accession>
<reference evidence="1 2" key="1">
    <citation type="submission" date="2013-07" db="EMBL/GenBank/DDBJ databases">
        <title>Isolation of a new Chlamydia species from the feral Sacred Ibis (Threskiornis aethiopicus): Chlamydia ibidis.</title>
        <authorList>
            <person name="Vorimore F."/>
            <person name="Hsia R.-C."/>
            <person name="Huot-Creasy H."/>
            <person name="Bastian S."/>
            <person name="Deruyter L."/>
            <person name="Passet A."/>
            <person name="Sachse K."/>
            <person name="Bavoil P."/>
            <person name="Myers G."/>
            <person name="Laroucau K."/>
        </authorList>
    </citation>
    <scope>NUCLEOTIDE SEQUENCE [LARGE SCALE GENOMIC DNA]</scope>
    <source>
        <strain evidence="1 2">10-1398/6</strain>
    </source>
</reference>
<dbReference type="SUPFAM" id="SSF102405">
    <property type="entry name" value="MCP/YpsA-like"/>
    <property type="match status" value="1"/>
</dbReference>
<comment type="caution">
    <text evidence="1">The sequence shown here is derived from an EMBL/GenBank/DDBJ whole genome shotgun (WGS) entry which is preliminary data.</text>
</comment>
<protein>
    <submittedName>
        <fullName evidence="1">Lysine decarboxylase family protein</fullName>
    </submittedName>
</protein>
<dbReference type="EMBL" id="APJW01000001">
    <property type="protein sequence ID" value="EQM63161.1"/>
    <property type="molecule type" value="Genomic_DNA"/>
</dbReference>
<sequence>MSNLFHNDHDAVSPDGYLCSHLRPISADTYEGEVEISNIPEYFLGFHLPLHCLHLNLKSSLAQLGIDAKMLACDLSKEHYRARLLVKFVSHDPIAKEMLNLLQPGNYVAKLFAADDRRLIRSPQYLEKMFKYTTNDGLPLLCFGKQLEHLISLDVVDDRLVVSVPTLPGTIHYDEKIHGFLPLISKSLSHQDLSIRKFLSLYQHKQEREKLTSPGNILLIKTEPLHIRTAFARVVDSLLPKGIHHTTANILEPTTQESGDIYELYGTSEEPVERIPLEFFTIEPYKEHSFFCDRDLLQTSLESEERVFQIFDTAPGEKEKAATFISKGSEISLLSPDSWLTGNSELTYQQEDTYPSNISAYREAQPCFPFLKAMETGHITSQGVLFSRYFPSSTLKSMLLSYHVSDYLKRIYFQIPSYAHGQFFSPRDRALLLDLYLDGILIFWVDKTTQRVLQYVKRQGKDSGMFVPLKHVEEFRSAYFIGFHGSHLMIEDSSDKLQAFLKGILSLTKTLTIPGFPFGTPLAMMTGGGPGAMAVGNRAANELGILSCGNLLECEVLPGSPQKTNHYVQAKMTYRITSIIERQEHFHVDLAIFTVGGTGTDFELFLEMVSIQTGKKPVVPIFLMGSPDYWKEKITPIYQSNCKSRTLSHSKWISNCIYCISSGESGVEVFRKFMKKELPIGPDHPPAPDGFYAV</sequence>
<organism evidence="1 2">
    <name type="scientific">Chlamydia ibidis 10-1398/6</name>
    <dbReference type="NCBI Taxonomy" id="1046581"/>
    <lineage>
        <taxon>Bacteria</taxon>
        <taxon>Pseudomonadati</taxon>
        <taxon>Chlamydiota</taxon>
        <taxon>Chlamydiia</taxon>
        <taxon>Chlamydiales</taxon>
        <taxon>Chlamydiaceae</taxon>
        <taxon>Chlamydia/Chlamydophila group</taxon>
        <taxon>Chlamydia</taxon>
    </lineage>
</organism>
<proteinExistence type="predicted"/>
<dbReference type="InterPro" id="IPR052341">
    <property type="entry name" value="LOG_family_nucleotidases"/>
</dbReference>
<gene>
    <name evidence="1" type="ORF">H359_0336</name>
</gene>
<evidence type="ECO:0000313" key="1">
    <source>
        <dbReference type="EMBL" id="EQM63161.1"/>
    </source>
</evidence>
<dbReference type="Gene3D" id="3.40.50.450">
    <property type="match status" value="1"/>
</dbReference>
<evidence type="ECO:0000313" key="2">
    <source>
        <dbReference type="Proteomes" id="UP000016064"/>
    </source>
</evidence>
<dbReference type="PANTHER" id="PTHR43393:SF3">
    <property type="entry name" value="LYSINE DECARBOXYLASE-LIKE PROTEIN"/>
    <property type="match status" value="1"/>
</dbReference>
<dbReference type="PANTHER" id="PTHR43393">
    <property type="entry name" value="CYTOKININ RIBOSIDE 5'-MONOPHOSPHATE PHOSPHORIBOHYDROLASE"/>
    <property type="match status" value="1"/>
</dbReference>
<dbReference type="RefSeq" id="WP_020370976.1">
    <property type="nucleotide sequence ID" value="NZ_APJW01000001.1"/>
</dbReference>
<dbReference type="Proteomes" id="UP000016064">
    <property type="component" value="Unassembled WGS sequence"/>
</dbReference>
<keyword evidence="2" id="KW-1185">Reference proteome</keyword>
<name>A0ABN0N0N9_9CHLA</name>